<dbReference type="EMBL" id="JARFYM010000039">
    <property type="protein sequence ID" value="MDL2403135.1"/>
    <property type="molecule type" value="Genomic_DNA"/>
</dbReference>
<evidence type="ECO:0000313" key="1">
    <source>
        <dbReference type="EMBL" id="MDL2403135.1"/>
    </source>
</evidence>
<sequence>MTDEDLQLIFAPGSSLDLACSVDLLVAASEFLALTLAQTRTVIKDVATVTAIWRDMAKAVGARAAGSTAWPALSSMTISNGL</sequence>
<evidence type="ECO:0000313" key="2">
    <source>
        <dbReference type="Proteomes" id="UP001172645"/>
    </source>
</evidence>
<name>A0ABT7K3E8_9HYPH</name>
<accession>A0ABT7K3E8</accession>
<reference evidence="1" key="1">
    <citation type="submission" date="2023-06" db="EMBL/GenBank/DDBJ databases">
        <title>Phylogenetic Diversity of Rhizobium strains.</title>
        <authorList>
            <person name="Moura F.T."/>
            <person name="Helene L.C.F."/>
            <person name="Hungria M."/>
        </authorList>
    </citation>
    <scope>NUCLEOTIDE SEQUENCE</scope>
    <source>
        <strain evidence="1">CCGE526</strain>
    </source>
</reference>
<organism evidence="1 2">
    <name type="scientific">Rhizobium mayense</name>
    <dbReference type="NCBI Taxonomy" id="1312184"/>
    <lineage>
        <taxon>Bacteria</taxon>
        <taxon>Pseudomonadati</taxon>
        <taxon>Pseudomonadota</taxon>
        <taxon>Alphaproteobacteria</taxon>
        <taxon>Hyphomicrobiales</taxon>
        <taxon>Rhizobiaceae</taxon>
        <taxon>Rhizobium/Agrobacterium group</taxon>
        <taxon>Rhizobium</taxon>
    </lineage>
</organism>
<dbReference type="Proteomes" id="UP001172645">
    <property type="component" value="Unassembled WGS sequence"/>
</dbReference>
<dbReference type="RefSeq" id="WP_285872551.1">
    <property type="nucleotide sequence ID" value="NZ_JARFYM010000039.1"/>
</dbReference>
<gene>
    <name evidence="1" type="ORF">PY649_30040</name>
</gene>
<proteinExistence type="predicted"/>
<keyword evidence="2" id="KW-1185">Reference proteome</keyword>
<comment type="caution">
    <text evidence="1">The sequence shown here is derived from an EMBL/GenBank/DDBJ whole genome shotgun (WGS) entry which is preliminary data.</text>
</comment>
<protein>
    <submittedName>
        <fullName evidence="1">Uncharacterized protein</fullName>
    </submittedName>
</protein>